<dbReference type="EMBL" id="LUCM01011000">
    <property type="protein sequence ID" value="KAA0184615.1"/>
    <property type="molecule type" value="Genomic_DNA"/>
</dbReference>
<dbReference type="InterPro" id="IPR011990">
    <property type="entry name" value="TPR-like_helical_dom_sf"/>
</dbReference>
<comment type="caution">
    <text evidence="1">The sequence shown here is derived from an EMBL/GenBank/DDBJ whole genome shotgun (WGS) entry which is preliminary data.</text>
</comment>
<sequence>MQSVAYNGVNKESSCFSWSLNLLLNFSQFDASIFSIVLNRKPSEYKALQCKAVALIRTEKYDDCLNTIKKFPDLAKHVIFEKAYSEYRLNRINEALKTLNEAETEDLKILELKAQVHYRREEFTEAQKCLQKVIRNSRDEYGEERLTNLAAVAAAAACFSDEYLDLDVASDLYEGKFNMACYHLGKSDLKLAQCLLEEAEDACRMALSDDPEVTEEEINEELAPVRLVCLLFDYTQQAYILQKQNKEEAANQIYQSVVRIRSADPALLAVAANNIVCINKEQNIFDSRKRIKAASVDGLKHKLFAKQRELILINQALFYWHTNQVDACHVRVRDVLHQNPDCIRAVLLNVAQLLKEKQLDRAVKMLQVTSHCQCHSRVCVASMFDRIGRVLKFVSESTADSFIKFTGKGK</sequence>
<dbReference type="PANTHER" id="PTHR14094:SF9">
    <property type="entry name" value="SIGNAL RECOGNITION PARTICLE SUBUNIT SRP72"/>
    <property type="match status" value="1"/>
</dbReference>
<accession>A0A8E0RL78</accession>
<dbReference type="Pfam" id="PF17004">
    <property type="entry name" value="SRP_TPR_like"/>
    <property type="match status" value="1"/>
</dbReference>
<dbReference type="Gene3D" id="1.25.40.10">
    <property type="entry name" value="Tetratricopeptide repeat domain"/>
    <property type="match status" value="1"/>
</dbReference>
<dbReference type="GO" id="GO:0005786">
    <property type="term" value="C:signal recognition particle, endoplasmic reticulum targeting"/>
    <property type="evidence" value="ECO:0007669"/>
    <property type="project" value="TreeGrafter"/>
</dbReference>
<dbReference type="GO" id="GO:0043022">
    <property type="term" value="F:ribosome binding"/>
    <property type="evidence" value="ECO:0007669"/>
    <property type="project" value="TreeGrafter"/>
</dbReference>
<name>A0A8E0RL78_9TREM</name>
<organism evidence="1 2">
    <name type="scientific">Fasciolopsis buskii</name>
    <dbReference type="NCBI Taxonomy" id="27845"/>
    <lineage>
        <taxon>Eukaryota</taxon>
        <taxon>Metazoa</taxon>
        <taxon>Spiralia</taxon>
        <taxon>Lophotrochozoa</taxon>
        <taxon>Platyhelminthes</taxon>
        <taxon>Trematoda</taxon>
        <taxon>Digenea</taxon>
        <taxon>Plagiorchiida</taxon>
        <taxon>Echinostomata</taxon>
        <taxon>Echinostomatoidea</taxon>
        <taxon>Fasciolidae</taxon>
        <taxon>Fasciolopsis</taxon>
    </lineage>
</organism>
<evidence type="ECO:0000313" key="2">
    <source>
        <dbReference type="Proteomes" id="UP000728185"/>
    </source>
</evidence>
<protein>
    <submittedName>
        <fullName evidence="1">Putative signal recognition particle 72 kDa subunit</fullName>
    </submittedName>
</protein>
<gene>
    <name evidence="1" type="ORF">FBUS_10110</name>
</gene>
<reference evidence="1" key="1">
    <citation type="submission" date="2019-05" db="EMBL/GenBank/DDBJ databases">
        <title>Annotation for the trematode Fasciolopsis buski.</title>
        <authorList>
            <person name="Choi Y.-J."/>
        </authorList>
    </citation>
    <scope>NUCLEOTIDE SEQUENCE</scope>
    <source>
        <strain evidence="1">HT</strain>
        <tissue evidence="1">Whole worm</tissue>
    </source>
</reference>
<dbReference type="SUPFAM" id="SSF48452">
    <property type="entry name" value="TPR-like"/>
    <property type="match status" value="1"/>
</dbReference>
<evidence type="ECO:0000313" key="1">
    <source>
        <dbReference type="EMBL" id="KAA0184615.1"/>
    </source>
</evidence>
<dbReference type="InterPro" id="IPR026270">
    <property type="entry name" value="SRP72"/>
</dbReference>
<dbReference type="Proteomes" id="UP000728185">
    <property type="component" value="Unassembled WGS sequence"/>
</dbReference>
<dbReference type="PANTHER" id="PTHR14094">
    <property type="entry name" value="SIGNAL RECOGNITION PARTICLE 72"/>
    <property type="match status" value="1"/>
</dbReference>
<dbReference type="InterPro" id="IPR031545">
    <property type="entry name" value="SRP72_TPR-like"/>
</dbReference>
<dbReference type="OrthoDB" id="5421607at2759"/>
<keyword evidence="2" id="KW-1185">Reference proteome</keyword>
<dbReference type="GO" id="GO:0008312">
    <property type="term" value="F:7S RNA binding"/>
    <property type="evidence" value="ECO:0007669"/>
    <property type="project" value="TreeGrafter"/>
</dbReference>
<dbReference type="AlphaFoldDB" id="A0A8E0RL78"/>
<dbReference type="GO" id="GO:0006614">
    <property type="term" value="P:SRP-dependent cotranslational protein targeting to membrane"/>
    <property type="evidence" value="ECO:0007669"/>
    <property type="project" value="InterPro"/>
</dbReference>
<proteinExistence type="predicted"/>